<keyword evidence="2" id="KW-0378">Hydrolase</keyword>
<dbReference type="RefSeq" id="WP_322465206.1">
    <property type="nucleotide sequence ID" value="NZ_JAXOJX010000011.1"/>
</dbReference>
<dbReference type="InterPro" id="IPR022742">
    <property type="entry name" value="Hydrolase_4"/>
</dbReference>
<name>A0ABU5IFP7_9BURK</name>
<evidence type="ECO:0000259" key="1">
    <source>
        <dbReference type="Pfam" id="PF12146"/>
    </source>
</evidence>
<dbReference type="GO" id="GO:0016787">
    <property type="term" value="F:hydrolase activity"/>
    <property type="evidence" value="ECO:0007669"/>
    <property type="project" value="UniProtKB-KW"/>
</dbReference>
<dbReference type="Gene3D" id="3.40.50.1820">
    <property type="entry name" value="alpha/beta hydrolase"/>
    <property type="match status" value="1"/>
</dbReference>
<dbReference type="PIRSF" id="PIRSF037442">
    <property type="entry name" value="UCP037442_abhydr"/>
    <property type="match status" value="1"/>
</dbReference>
<reference evidence="2 3" key="1">
    <citation type="submission" date="2023-11" db="EMBL/GenBank/DDBJ databases">
        <title>Draft genome of Azohydromonas lata strain H1 (DSM1123), a polyhydroxyalkanoate producer.</title>
        <authorList>
            <person name="Traversa D."/>
            <person name="D'Addabbo P."/>
            <person name="Pazzani C."/>
            <person name="Manzari C."/>
            <person name="Chiara M."/>
            <person name="Scrascia M."/>
        </authorList>
    </citation>
    <scope>NUCLEOTIDE SEQUENCE [LARGE SCALE GENOMIC DNA]</scope>
    <source>
        <strain evidence="2 3">H1</strain>
    </source>
</reference>
<dbReference type="Pfam" id="PF12146">
    <property type="entry name" value="Hydrolase_4"/>
    <property type="match status" value="1"/>
</dbReference>
<evidence type="ECO:0000313" key="3">
    <source>
        <dbReference type="Proteomes" id="UP001293718"/>
    </source>
</evidence>
<dbReference type="Proteomes" id="UP001293718">
    <property type="component" value="Unassembled WGS sequence"/>
</dbReference>
<dbReference type="InterPro" id="IPR017208">
    <property type="entry name" value="UCP037442_abhydr"/>
</dbReference>
<accession>A0ABU5IFP7</accession>
<feature type="domain" description="Serine aminopeptidase S33" evidence="1">
    <location>
        <begin position="34"/>
        <end position="132"/>
    </location>
</feature>
<evidence type="ECO:0000313" key="2">
    <source>
        <dbReference type="EMBL" id="MDZ5456768.1"/>
    </source>
</evidence>
<protein>
    <submittedName>
        <fullName evidence="2">Alpha/beta fold hydrolase</fullName>
    </submittedName>
</protein>
<dbReference type="EMBL" id="JAXOJX010000011">
    <property type="protein sequence ID" value="MDZ5456768.1"/>
    <property type="molecule type" value="Genomic_DNA"/>
</dbReference>
<keyword evidence="3" id="KW-1185">Reference proteome</keyword>
<organism evidence="2 3">
    <name type="scientific">Azohydromonas lata</name>
    <dbReference type="NCBI Taxonomy" id="45677"/>
    <lineage>
        <taxon>Bacteria</taxon>
        <taxon>Pseudomonadati</taxon>
        <taxon>Pseudomonadota</taxon>
        <taxon>Betaproteobacteria</taxon>
        <taxon>Burkholderiales</taxon>
        <taxon>Sphaerotilaceae</taxon>
        <taxon>Azohydromonas</taxon>
    </lineage>
</organism>
<proteinExistence type="predicted"/>
<dbReference type="InterPro" id="IPR029058">
    <property type="entry name" value="AB_hydrolase_fold"/>
</dbReference>
<gene>
    <name evidence="2" type="ORF">SM757_09290</name>
</gene>
<sequence>MDPCASTPQPVSFPAADGYRLNGFAWQHPSPARERSVVVINPATSVRCRYYARFAAFLHAHGFDVLCYDYRGIGESRPRSLRGFEAGWIDWGRLDFEAALQFALCRFPGQPMQVVAHSVGGFLIGLAASSHRVSRVFTMGAQYAHWRDYHRAGRLRLLLKWHVVMPALTAVLGYFPGRRLDWLEDTPRGVVRDWTAPYPRFEDNWRRGALVLPQAELDELVERFAAVHGATLALSLSDDEFGTVDAVQRLLRYYRNSARTHLHLRPENIGQAQVGHFAFFHSRFEHSLWPLALEWLRYGRLPAQPRGEIFTLPPGTPAPPQPVRQVA</sequence>
<comment type="caution">
    <text evidence="2">The sequence shown here is derived from an EMBL/GenBank/DDBJ whole genome shotgun (WGS) entry which is preliminary data.</text>
</comment>
<dbReference type="SUPFAM" id="SSF53474">
    <property type="entry name" value="alpha/beta-Hydrolases"/>
    <property type="match status" value="1"/>
</dbReference>